<protein>
    <submittedName>
        <fullName evidence="5">Hydrolase</fullName>
    </submittedName>
</protein>
<dbReference type="InterPro" id="IPR036265">
    <property type="entry name" value="HIT-like_sf"/>
</dbReference>
<keyword evidence="5" id="KW-0378">Hydrolase</keyword>
<dbReference type="CDD" id="cd01277">
    <property type="entry name" value="HINT_subgroup"/>
    <property type="match status" value="1"/>
</dbReference>
<dbReference type="InterPro" id="IPR001310">
    <property type="entry name" value="Histidine_triad_HIT"/>
</dbReference>
<sequence>MTDCIFCKIVRGEIPCAKLYEDDRVISFLDINPINPGHALVLPKNHYATLFEAPPEELHACIAVARQVARAIHRGMGADGLNLIQNNYRAAGQLIDHVHFHLIPRSVGDGFFTSWPAKAYPKGELEKVLERVKKEL</sequence>
<evidence type="ECO:0000313" key="6">
    <source>
        <dbReference type="Proteomes" id="UP001144372"/>
    </source>
</evidence>
<evidence type="ECO:0000313" key="5">
    <source>
        <dbReference type="EMBL" id="GLI35184.1"/>
    </source>
</evidence>
<comment type="caution">
    <text evidence="5">The sequence shown here is derived from an EMBL/GenBank/DDBJ whole genome shotgun (WGS) entry which is preliminary data.</text>
</comment>
<keyword evidence="6" id="KW-1185">Reference proteome</keyword>
<dbReference type="PANTHER" id="PTHR46648:SF1">
    <property type="entry name" value="ADENOSINE 5'-MONOPHOSPHORAMIDASE HNT1"/>
    <property type="match status" value="1"/>
</dbReference>
<dbReference type="SUPFAM" id="SSF54197">
    <property type="entry name" value="HIT-like"/>
    <property type="match status" value="1"/>
</dbReference>
<reference evidence="5" key="1">
    <citation type="submission" date="2022-12" db="EMBL/GenBank/DDBJ databases">
        <title>Reference genome sequencing for broad-spectrum identification of bacterial and archaeal isolates by mass spectrometry.</title>
        <authorList>
            <person name="Sekiguchi Y."/>
            <person name="Tourlousse D.M."/>
        </authorList>
    </citation>
    <scope>NUCLEOTIDE SEQUENCE</scope>
    <source>
        <strain evidence="5">ASRB1</strain>
    </source>
</reference>
<evidence type="ECO:0000256" key="2">
    <source>
        <dbReference type="PIRSR" id="PIRSR601310-3"/>
    </source>
</evidence>
<dbReference type="EMBL" id="BSDR01000001">
    <property type="protein sequence ID" value="GLI35184.1"/>
    <property type="molecule type" value="Genomic_DNA"/>
</dbReference>
<dbReference type="InterPro" id="IPR039384">
    <property type="entry name" value="HINT"/>
</dbReference>
<proteinExistence type="predicted"/>
<dbReference type="GO" id="GO:0009117">
    <property type="term" value="P:nucleotide metabolic process"/>
    <property type="evidence" value="ECO:0007669"/>
    <property type="project" value="TreeGrafter"/>
</dbReference>
<dbReference type="Pfam" id="PF01230">
    <property type="entry name" value="HIT"/>
    <property type="match status" value="1"/>
</dbReference>
<dbReference type="PROSITE" id="PS51084">
    <property type="entry name" value="HIT_2"/>
    <property type="match status" value="1"/>
</dbReference>
<dbReference type="RefSeq" id="WP_281794794.1">
    <property type="nucleotide sequence ID" value="NZ_BSDR01000001.1"/>
</dbReference>
<evidence type="ECO:0000259" key="4">
    <source>
        <dbReference type="PROSITE" id="PS51084"/>
    </source>
</evidence>
<dbReference type="AlphaFoldDB" id="A0A9W6FUM1"/>
<dbReference type="PROSITE" id="PS00892">
    <property type="entry name" value="HIT_1"/>
    <property type="match status" value="1"/>
</dbReference>
<dbReference type="PRINTS" id="PR00332">
    <property type="entry name" value="HISTRIAD"/>
</dbReference>
<dbReference type="GO" id="GO:0016787">
    <property type="term" value="F:hydrolase activity"/>
    <property type="evidence" value="ECO:0007669"/>
    <property type="project" value="UniProtKB-KW"/>
</dbReference>
<name>A0A9W6FUM1_9BACT</name>
<dbReference type="PANTHER" id="PTHR46648">
    <property type="entry name" value="HIT FAMILY PROTEIN 1"/>
    <property type="match status" value="1"/>
</dbReference>
<evidence type="ECO:0000256" key="3">
    <source>
        <dbReference type="PROSITE-ProRule" id="PRU00464"/>
    </source>
</evidence>
<dbReference type="InterPro" id="IPR011146">
    <property type="entry name" value="HIT-like"/>
</dbReference>
<evidence type="ECO:0000256" key="1">
    <source>
        <dbReference type="PIRSR" id="PIRSR601310-1"/>
    </source>
</evidence>
<dbReference type="InterPro" id="IPR019808">
    <property type="entry name" value="Histidine_triad_CS"/>
</dbReference>
<dbReference type="Proteomes" id="UP001144372">
    <property type="component" value="Unassembled WGS sequence"/>
</dbReference>
<dbReference type="Gene3D" id="3.30.428.10">
    <property type="entry name" value="HIT-like"/>
    <property type="match status" value="1"/>
</dbReference>
<feature type="short sequence motif" description="Histidine triad motif" evidence="2 3">
    <location>
        <begin position="97"/>
        <end position="101"/>
    </location>
</feature>
<feature type="active site" description="Tele-AMP-histidine intermediate" evidence="1">
    <location>
        <position position="99"/>
    </location>
</feature>
<feature type="domain" description="HIT" evidence="4">
    <location>
        <begin position="5"/>
        <end position="112"/>
    </location>
</feature>
<accession>A0A9W6FUM1</accession>
<organism evidence="5 6">
    <name type="scientific">Desulforhabdus amnigena</name>
    <dbReference type="NCBI Taxonomy" id="40218"/>
    <lineage>
        <taxon>Bacteria</taxon>
        <taxon>Pseudomonadati</taxon>
        <taxon>Thermodesulfobacteriota</taxon>
        <taxon>Syntrophobacteria</taxon>
        <taxon>Syntrophobacterales</taxon>
        <taxon>Syntrophobacteraceae</taxon>
        <taxon>Desulforhabdus</taxon>
    </lineage>
</organism>
<gene>
    <name evidence="5" type="ORF">DAMNIGENAA_26170</name>
</gene>